<evidence type="ECO:0000313" key="5">
    <source>
        <dbReference type="Proteomes" id="UP000255279"/>
    </source>
</evidence>
<dbReference type="EMBL" id="UGQE01000001">
    <property type="protein sequence ID" value="STZ09922.1"/>
    <property type="molecule type" value="Genomic_DNA"/>
</dbReference>
<accession>A0A1S9ZUM9</accession>
<dbReference type="PANTHER" id="PTHR39664:SF2">
    <property type="entry name" value="NUCLEIC ACID-BINDING PROTEIN, CONTAINING PIN DOMAIN-RELATED"/>
    <property type="match status" value="1"/>
</dbReference>
<dbReference type="SUPFAM" id="SSF88723">
    <property type="entry name" value="PIN domain-like"/>
    <property type="match status" value="1"/>
</dbReference>
<keyword evidence="4" id="KW-1185">Reference proteome</keyword>
<dbReference type="Proteomes" id="UP000190435">
    <property type="component" value="Unassembled WGS sequence"/>
</dbReference>
<dbReference type="Gene3D" id="3.40.50.1010">
    <property type="entry name" value="5'-nuclease"/>
    <property type="match status" value="1"/>
</dbReference>
<feature type="domain" description="PIN" evidence="1">
    <location>
        <begin position="4"/>
        <end position="124"/>
    </location>
</feature>
<dbReference type="RefSeq" id="WP_078277506.1">
    <property type="nucleotide sequence ID" value="NZ_MUXU01000081.1"/>
</dbReference>
<evidence type="ECO:0000259" key="1">
    <source>
        <dbReference type="Pfam" id="PF01850"/>
    </source>
</evidence>
<name>A0A1S9ZUM9_9GAMM</name>
<dbReference type="PANTHER" id="PTHR39664">
    <property type="match status" value="1"/>
</dbReference>
<dbReference type="InterPro" id="IPR002716">
    <property type="entry name" value="PIN_dom"/>
</dbReference>
<dbReference type="OrthoDB" id="6637310at2"/>
<gene>
    <name evidence="2" type="ORF">B0181_10875</name>
    <name evidence="3" type="ORF">NCTC10293_00237</name>
</gene>
<evidence type="ECO:0000313" key="4">
    <source>
        <dbReference type="Proteomes" id="UP000190435"/>
    </source>
</evidence>
<reference evidence="3 5" key="2">
    <citation type="submission" date="2018-06" db="EMBL/GenBank/DDBJ databases">
        <authorList>
            <consortium name="Pathogen Informatics"/>
            <person name="Doyle S."/>
        </authorList>
    </citation>
    <scope>NUCLEOTIDE SEQUENCE [LARGE SCALE GENOMIC DNA]</scope>
    <source>
        <strain evidence="3 5">NCTC10293</strain>
    </source>
</reference>
<dbReference type="Proteomes" id="UP000255279">
    <property type="component" value="Unassembled WGS sequence"/>
</dbReference>
<evidence type="ECO:0000313" key="2">
    <source>
        <dbReference type="EMBL" id="OOR87215.1"/>
    </source>
</evidence>
<proteinExistence type="predicted"/>
<sequence>MTTYVIDTNVLLRYLLRDDERQYQLAKPYFISKQHNLYLPIHVLCEAVWFIKHRLKVPRCAIAALLTDLVASDNVITEKNSFDQGIAFLQNGGDFADGVIADFVCHLEDAVLLTFDKNASKIADKFNITNELL</sequence>
<dbReference type="InterPro" id="IPR029060">
    <property type="entry name" value="PIN-like_dom_sf"/>
</dbReference>
<dbReference type="STRING" id="34060.B0181_10875"/>
<dbReference type="EMBL" id="MUXU01000081">
    <property type="protein sequence ID" value="OOR87215.1"/>
    <property type="molecule type" value="Genomic_DNA"/>
</dbReference>
<dbReference type="Pfam" id="PF01850">
    <property type="entry name" value="PIN"/>
    <property type="match status" value="1"/>
</dbReference>
<dbReference type="CDD" id="cd18683">
    <property type="entry name" value="PIN_VapC-like"/>
    <property type="match status" value="1"/>
</dbReference>
<reference evidence="2 4" key="1">
    <citation type="submission" date="2017-02" db="EMBL/GenBank/DDBJ databases">
        <title>Draft genome sequence of Moraxella caviae CCUG 355 type strain.</title>
        <authorList>
            <person name="Engstrom-Jakobsson H."/>
            <person name="Salva-Serra F."/>
            <person name="Thorell K."/>
            <person name="Gonzales-Siles L."/>
            <person name="Karlsson R."/>
            <person name="Boulund F."/>
            <person name="Engstrand L."/>
            <person name="Moore E."/>
        </authorList>
    </citation>
    <scope>NUCLEOTIDE SEQUENCE [LARGE SCALE GENOMIC DNA]</scope>
    <source>
        <strain evidence="2 4">CCUG 355</strain>
    </source>
</reference>
<dbReference type="AlphaFoldDB" id="A0A1S9ZUM9"/>
<protein>
    <submittedName>
        <fullName evidence="3">PIN domain</fullName>
    </submittedName>
</protein>
<organism evidence="2 4">
    <name type="scientific">Moraxella caviae</name>
    <dbReference type="NCBI Taxonomy" id="34060"/>
    <lineage>
        <taxon>Bacteria</taxon>
        <taxon>Pseudomonadati</taxon>
        <taxon>Pseudomonadota</taxon>
        <taxon>Gammaproteobacteria</taxon>
        <taxon>Moraxellales</taxon>
        <taxon>Moraxellaceae</taxon>
        <taxon>Moraxella</taxon>
    </lineage>
</organism>
<evidence type="ECO:0000313" key="3">
    <source>
        <dbReference type="EMBL" id="STZ09922.1"/>
    </source>
</evidence>